<dbReference type="SUPFAM" id="SSF53098">
    <property type="entry name" value="Ribonuclease H-like"/>
    <property type="match status" value="1"/>
</dbReference>
<reference evidence="2 3" key="1">
    <citation type="journal article" date="2018" name="Front. Plant Sci.">
        <title>Red Clover (Trifolium pratense) and Zigzag Clover (T. medium) - A Picture of Genomic Similarities and Differences.</title>
        <authorList>
            <person name="Dluhosova J."/>
            <person name="Istvanek J."/>
            <person name="Nedelnik J."/>
            <person name="Repkova J."/>
        </authorList>
    </citation>
    <scope>NUCLEOTIDE SEQUENCE [LARGE SCALE GENOMIC DNA]</scope>
    <source>
        <strain evidence="3">cv. 10/8</strain>
        <tissue evidence="2">Leaf</tissue>
    </source>
</reference>
<accession>A0A392M5Q5</accession>
<dbReference type="InterPro" id="IPR025398">
    <property type="entry name" value="DUF4371"/>
</dbReference>
<dbReference type="AlphaFoldDB" id="A0A392M5Q5"/>
<gene>
    <name evidence="2" type="ORF">A2U01_0003229</name>
</gene>
<evidence type="ECO:0000313" key="3">
    <source>
        <dbReference type="Proteomes" id="UP000265520"/>
    </source>
</evidence>
<sequence length="440" mass="50417">MKQKQHIEGVLCKQSNQVKEDYRIHLTGIVDCIRFLLAQGLAFRGNDESLSSRNKGNFLELMNFLVDHNEDMYRVWKNCRRNLKLTSPKIQKDIVKAAARATTQVILDDLGDNLFSILIDESRDVSVKEQMVVALRYVNKKGQVIERFLGVVHVSNTSAVTLKSALEELFAKYGLSLSRIRGQGYDGASNMRASCKRRDVLRESQAKNMKKALQDGEISSGRGLNQETTIKKAGETRWSSHYGTLLSITSLFSSMVEVLEMVEEDGTDADQKGLTHELSQALQRSDQDIVNAMKLVKVTKERLQAIRDNGWDSLLNDVLLFCEHNEVDIPNMDDFFKPVQKKSKRRMEKVSNLHHFQVQLFYEVIDRQIQELNNRFTEVNTELLLCVACLSPRHSFSAFDKRKLVRLAQFYPSEFSAVELLALDCQLENYFLDLKEHSLQ</sequence>
<dbReference type="PANTHER" id="PTHR11697:SF230">
    <property type="entry name" value="ZINC FINGER, MYM DOMAIN CONTAINING 1"/>
    <property type="match status" value="1"/>
</dbReference>
<proteinExistence type="predicted"/>
<dbReference type="InterPro" id="IPR055298">
    <property type="entry name" value="AtLOH3-like"/>
</dbReference>
<name>A0A392M5Q5_9FABA</name>
<protein>
    <submittedName>
        <fullName evidence="2">Zinc finger MYM-type protein 1-like</fullName>
    </submittedName>
</protein>
<dbReference type="Proteomes" id="UP000265520">
    <property type="component" value="Unassembled WGS sequence"/>
</dbReference>
<dbReference type="EMBL" id="LXQA010003673">
    <property type="protein sequence ID" value="MCH82423.1"/>
    <property type="molecule type" value="Genomic_DNA"/>
</dbReference>
<organism evidence="2 3">
    <name type="scientific">Trifolium medium</name>
    <dbReference type="NCBI Taxonomy" id="97028"/>
    <lineage>
        <taxon>Eukaryota</taxon>
        <taxon>Viridiplantae</taxon>
        <taxon>Streptophyta</taxon>
        <taxon>Embryophyta</taxon>
        <taxon>Tracheophyta</taxon>
        <taxon>Spermatophyta</taxon>
        <taxon>Magnoliopsida</taxon>
        <taxon>eudicotyledons</taxon>
        <taxon>Gunneridae</taxon>
        <taxon>Pentapetalae</taxon>
        <taxon>rosids</taxon>
        <taxon>fabids</taxon>
        <taxon>Fabales</taxon>
        <taxon>Fabaceae</taxon>
        <taxon>Papilionoideae</taxon>
        <taxon>50 kb inversion clade</taxon>
        <taxon>NPAAA clade</taxon>
        <taxon>Hologalegina</taxon>
        <taxon>IRL clade</taxon>
        <taxon>Trifolieae</taxon>
        <taxon>Trifolium</taxon>
    </lineage>
</organism>
<feature type="domain" description="DUF4371" evidence="1">
    <location>
        <begin position="1"/>
        <end position="193"/>
    </location>
</feature>
<dbReference type="InterPro" id="IPR012337">
    <property type="entry name" value="RNaseH-like_sf"/>
</dbReference>
<evidence type="ECO:0000313" key="2">
    <source>
        <dbReference type="EMBL" id="MCH82423.1"/>
    </source>
</evidence>
<dbReference type="Pfam" id="PF14291">
    <property type="entry name" value="DUF4371"/>
    <property type="match status" value="1"/>
</dbReference>
<comment type="caution">
    <text evidence="2">The sequence shown here is derived from an EMBL/GenBank/DDBJ whole genome shotgun (WGS) entry which is preliminary data.</text>
</comment>
<keyword evidence="3" id="KW-1185">Reference proteome</keyword>
<evidence type="ECO:0000259" key="1">
    <source>
        <dbReference type="Pfam" id="PF14291"/>
    </source>
</evidence>
<dbReference type="PANTHER" id="PTHR11697">
    <property type="entry name" value="GENERAL TRANSCRIPTION FACTOR 2-RELATED ZINC FINGER PROTEIN"/>
    <property type="match status" value="1"/>
</dbReference>